<keyword evidence="9" id="KW-0732">Signal</keyword>
<dbReference type="EMBL" id="ML978725">
    <property type="protein sequence ID" value="KAF2086379.1"/>
    <property type="molecule type" value="Genomic_DNA"/>
</dbReference>
<comment type="similarity">
    <text evidence="7">Belongs to the chloroperoxidase family.</text>
</comment>
<organism evidence="11 12">
    <name type="scientific">Saccharata proteae CBS 121410</name>
    <dbReference type="NCBI Taxonomy" id="1314787"/>
    <lineage>
        <taxon>Eukaryota</taxon>
        <taxon>Fungi</taxon>
        <taxon>Dikarya</taxon>
        <taxon>Ascomycota</taxon>
        <taxon>Pezizomycotina</taxon>
        <taxon>Dothideomycetes</taxon>
        <taxon>Dothideomycetes incertae sedis</taxon>
        <taxon>Botryosphaeriales</taxon>
        <taxon>Saccharataceae</taxon>
        <taxon>Saccharata</taxon>
    </lineage>
</organism>
<keyword evidence="12" id="KW-1185">Reference proteome</keyword>
<name>A0A9P4HR35_9PEZI</name>
<dbReference type="GO" id="GO:0046872">
    <property type="term" value="F:metal ion binding"/>
    <property type="evidence" value="ECO:0007669"/>
    <property type="project" value="UniProtKB-KW"/>
</dbReference>
<comment type="caution">
    <text evidence="11">The sequence shown here is derived from an EMBL/GenBank/DDBJ whole genome shotgun (WGS) entry which is preliminary data.</text>
</comment>
<evidence type="ECO:0000256" key="6">
    <source>
        <dbReference type="ARBA" id="ARBA00023004"/>
    </source>
</evidence>
<evidence type="ECO:0000256" key="5">
    <source>
        <dbReference type="ARBA" id="ARBA00023002"/>
    </source>
</evidence>
<evidence type="ECO:0000256" key="1">
    <source>
        <dbReference type="ARBA" id="ARBA00001970"/>
    </source>
</evidence>
<feature type="compositionally biased region" description="Basic and acidic residues" evidence="8">
    <location>
        <begin position="39"/>
        <end position="55"/>
    </location>
</feature>
<keyword evidence="5" id="KW-0560">Oxidoreductase</keyword>
<evidence type="ECO:0000313" key="12">
    <source>
        <dbReference type="Proteomes" id="UP000799776"/>
    </source>
</evidence>
<accession>A0A9P4HR35</accession>
<feature type="signal peptide" evidence="9">
    <location>
        <begin position="1"/>
        <end position="19"/>
    </location>
</feature>
<evidence type="ECO:0000256" key="2">
    <source>
        <dbReference type="ARBA" id="ARBA00022559"/>
    </source>
</evidence>
<evidence type="ECO:0000256" key="9">
    <source>
        <dbReference type="SAM" id="SignalP"/>
    </source>
</evidence>
<dbReference type="PROSITE" id="PS51405">
    <property type="entry name" value="HEME_HALOPEROXIDASE"/>
    <property type="match status" value="1"/>
</dbReference>
<dbReference type="GO" id="GO:0004601">
    <property type="term" value="F:peroxidase activity"/>
    <property type="evidence" value="ECO:0007669"/>
    <property type="project" value="UniProtKB-KW"/>
</dbReference>
<reference evidence="11" key="1">
    <citation type="journal article" date="2020" name="Stud. Mycol.">
        <title>101 Dothideomycetes genomes: a test case for predicting lifestyles and emergence of pathogens.</title>
        <authorList>
            <person name="Haridas S."/>
            <person name="Albert R."/>
            <person name="Binder M."/>
            <person name="Bloem J."/>
            <person name="Labutti K."/>
            <person name="Salamov A."/>
            <person name="Andreopoulos B."/>
            <person name="Baker S."/>
            <person name="Barry K."/>
            <person name="Bills G."/>
            <person name="Bluhm B."/>
            <person name="Cannon C."/>
            <person name="Castanera R."/>
            <person name="Culley D."/>
            <person name="Daum C."/>
            <person name="Ezra D."/>
            <person name="Gonzalez J."/>
            <person name="Henrissat B."/>
            <person name="Kuo A."/>
            <person name="Liang C."/>
            <person name="Lipzen A."/>
            <person name="Lutzoni F."/>
            <person name="Magnuson J."/>
            <person name="Mondo S."/>
            <person name="Nolan M."/>
            <person name="Ohm R."/>
            <person name="Pangilinan J."/>
            <person name="Park H.-J."/>
            <person name="Ramirez L."/>
            <person name="Alfaro M."/>
            <person name="Sun H."/>
            <person name="Tritt A."/>
            <person name="Yoshinaga Y."/>
            <person name="Zwiers L.-H."/>
            <person name="Turgeon B."/>
            <person name="Goodwin S."/>
            <person name="Spatafora J."/>
            <person name="Crous P."/>
            <person name="Grigoriev I."/>
        </authorList>
    </citation>
    <scope>NUCLEOTIDE SEQUENCE</scope>
    <source>
        <strain evidence="11">CBS 121410</strain>
    </source>
</reference>
<keyword evidence="6" id="KW-0408">Iron</keyword>
<dbReference type="PANTHER" id="PTHR33577:SF1">
    <property type="entry name" value="HEME HALOPEROXIDASE FAMILY PROFILE DOMAIN-CONTAINING PROTEIN"/>
    <property type="match status" value="1"/>
</dbReference>
<feature type="region of interest" description="Disordered" evidence="8">
    <location>
        <begin position="39"/>
        <end position="59"/>
    </location>
</feature>
<feature type="domain" description="Heme haloperoxidase family profile" evidence="10">
    <location>
        <begin position="69"/>
        <end position="325"/>
    </location>
</feature>
<feature type="chain" id="PRO_5040506909" evidence="9">
    <location>
        <begin position="20"/>
        <end position="442"/>
    </location>
</feature>
<dbReference type="Pfam" id="PF01328">
    <property type="entry name" value="Peroxidase_2"/>
    <property type="match status" value="1"/>
</dbReference>
<keyword evidence="2" id="KW-0575">Peroxidase</keyword>
<evidence type="ECO:0000259" key="10">
    <source>
        <dbReference type="PROSITE" id="PS51405"/>
    </source>
</evidence>
<sequence>MKSTTIALGLLVASTEVLAYPSMAIEHIAAAAPKKERTVPRLLQEKREKEKRGDSPDFNAAAQYTSTTGEHAFVPPDFDAGDQRGPCPGLNALANHGYIDHSGVDTFNNILTGVNGAYGMALDLAAFLAVFGTVFDGNPISLTPGYSIGGPSDKSENILGNGLGLLGTPQGLSGSHNKYEADSSPTRGDQYLFGNPYLVQVPQAQQYIDVIPAEDTSSVTLYRENIYPFRISRFNNSIETNPYFFFSPFAGVLVTPAGYNFPPAMMANHSAEFPEGYLNKEIMKSFFSLGGSDDAVTYTIGHERIPDNWYKRAIGDEYTIPGFLADVLEYAERDPRLLDVGGNTGTVNSFTPVDIGSLTKGVFPDGTNLLEGNNLECFSLQVVQAAVPDFLGGGISSTVAPVVELGQTIATQLVGAGCPQLQGIDDSVYNAYPGYQKSGSAV</sequence>
<evidence type="ECO:0000256" key="7">
    <source>
        <dbReference type="ARBA" id="ARBA00025795"/>
    </source>
</evidence>
<evidence type="ECO:0000256" key="4">
    <source>
        <dbReference type="ARBA" id="ARBA00022723"/>
    </source>
</evidence>
<gene>
    <name evidence="11" type="ORF">K490DRAFT_44759</name>
</gene>
<dbReference type="PANTHER" id="PTHR33577">
    <property type="entry name" value="STERIGMATOCYSTIN BIOSYNTHESIS PEROXIDASE STCC-RELATED"/>
    <property type="match status" value="1"/>
</dbReference>
<dbReference type="AlphaFoldDB" id="A0A9P4HR35"/>
<protein>
    <submittedName>
        <fullName evidence="11">Cloroperoxidase</fullName>
    </submittedName>
</protein>
<evidence type="ECO:0000256" key="3">
    <source>
        <dbReference type="ARBA" id="ARBA00022617"/>
    </source>
</evidence>
<proteinExistence type="inferred from homology"/>
<evidence type="ECO:0000313" key="11">
    <source>
        <dbReference type="EMBL" id="KAF2086379.1"/>
    </source>
</evidence>
<dbReference type="OrthoDB" id="407298at2759"/>
<comment type="cofactor">
    <cofactor evidence="1">
        <name>heme b</name>
        <dbReference type="ChEBI" id="CHEBI:60344"/>
    </cofactor>
</comment>
<dbReference type="SUPFAM" id="SSF47571">
    <property type="entry name" value="Cloroperoxidase"/>
    <property type="match status" value="1"/>
</dbReference>
<dbReference type="InterPro" id="IPR000028">
    <property type="entry name" value="Chloroperoxidase"/>
</dbReference>
<dbReference type="Proteomes" id="UP000799776">
    <property type="component" value="Unassembled WGS sequence"/>
</dbReference>
<keyword evidence="4" id="KW-0479">Metal-binding</keyword>
<evidence type="ECO:0000256" key="8">
    <source>
        <dbReference type="SAM" id="MobiDB-lite"/>
    </source>
</evidence>
<keyword evidence="3" id="KW-0349">Heme</keyword>
<dbReference type="InterPro" id="IPR036851">
    <property type="entry name" value="Chloroperoxidase-like_sf"/>
</dbReference>
<dbReference type="Gene3D" id="1.10.489.10">
    <property type="entry name" value="Chloroperoxidase-like"/>
    <property type="match status" value="1"/>
</dbReference>